<reference evidence="1 2" key="1">
    <citation type="journal article" date="2016" name="ISME J.">
        <title>Chasing the elusive Euryarchaeota class WSA2: genomes reveal a uniquely fastidious methyl-reducing methanogen.</title>
        <authorList>
            <person name="Nobu M.K."/>
            <person name="Narihiro T."/>
            <person name="Kuroda K."/>
            <person name="Mei R."/>
            <person name="Liu W.T."/>
        </authorList>
    </citation>
    <scope>NUCLEOTIDE SEQUENCE [LARGE SCALE GENOMIC DNA]</scope>
    <source>
        <strain evidence="1">U1lsi0528_Bin055</strain>
    </source>
</reference>
<evidence type="ECO:0000313" key="2">
    <source>
        <dbReference type="Proteomes" id="UP000075398"/>
    </source>
</evidence>
<dbReference type="Proteomes" id="UP000075398">
    <property type="component" value="Unassembled WGS sequence"/>
</dbReference>
<sequence length="69" mass="7689">MKNIYVLCVLFIIVISLSACVTQKDTDTQCRECPQFAPPHPDWCRGGTIIPGDKDECGCQMPPKCEEKS</sequence>
<name>A0A150IW64_9EURY</name>
<protein>
    <recommendedName>
        <fullName evidence="3">Lipoprotein</fullName>
    </recommendedName>
</protein>
<proteinExistence type="predicted"/>
<organism evidence="1 2">
    <name type="scientific">Candidatus Methanofastidiosum methylothiophilum</name>
    <dbReference type="NCBI Taxonomy" id="1705564"/>
    <lineage>
        <taxon>Archaea</taxon>
        <taxon>Methanobacteriati</taxon>
        <taxon>Methanobacteriota</taxon>
        <taxon>Stenosarchaea group</taxon>
        <taxon>Candidatus Methanofastidiosia</taxon>
        <taxon>Candidatus Methanofastidiosales</taxon>
        <taxon>Candidatus Methanofastidiosaceae</taxon>
        <taxon>Candidatus Methanofastidiosum</taxon>
    </lineage>
</organism>
<dbReference type="AlphaFoldDB" id="A0A150IW64"/>
<evidence type="ECO:0008006" key="3">
    <source>
        <dbReference type="Google" id="ProtNLM"/>
    </source>
</evidence>
<accession>A0A150IW64</accession>
<dbReference type="EMBL" id="LNGC01000102">
    <property type="protein sequence ID" value="KYC49241.1"/>
    <property type="molecule type" value="Genomic_DNA"/>
</dbReference>
<comment type="caution">
    <text evidence="1">The sequence shown here is derived from an EMBL/GenBank/DDBJ whole genome shotgun (WGS) entry which is preliminary data.</text>
</comment>
<gene>
    <name evidence="1" type="ORF">AMQ22_01689</name>
</gene>
<evidence type="ECO:0000313" key="1">
    <source>
        <dbReference type="EMBL" id="KYC49241.1"/>
    </source>
</evidence>
<dbReference type="PROSITE" id="PS51257">
    <property type="entry name" value="PROKAR_LIPOPROTEIN"/>
    <property type="match status" value="1"/>
</dbReference>